<dbReference type="GO" id="GO:0046872">
    <property type="term" value="F:metal ion binding"/>
    <property type="evidence" value="ECO:0007669"/>
    <property type="project" value="UniProtKB-KW"/>
</dbReference>
<accession>A0AAE0LPH4</accession>
<protein>
    <recommendedName>
        <fullName evidence="4">Neutral ceramidase</fullName>
        <ecNumber evidence="4">3.5.1.23</ecNumber>
    </recommendedName>
</protein>
<dbReference type="Gene3D" id="2.60.40.2300">
    <property type="entry name" value="Neutral/alkaline non-lysosomal ceramidase, C-terminal domain"/>
    <property type="match status" value="1"/>
</dbReference>
<dbReference type="GO" id="GO:0046514">
    <property type="term" value="P:ceramide catabolic process"/>
    <property type="evidence" value="ECO:0007669"/>
    <property type="project" value="InterPro"/>
</dbReference>
<dbReference type="AlphaFoldDB" id="A0AAE0LPH4"/>
<dbReference type="Pfam" id="PF17048">
    <property type="entry name" value="Ceramidse_alk_C"/>
    <property type="match status" value="1"/>
</dbReference>
<evidence type="ECO:0000256" key="3">
    <source>
        <dbReference type="PIRSR" id="PIRSR606823-2"/>
    </source>
</evidence>
<feature type="domain" description="Neutral/alkaline non-lysosomal ceramidase N-terminal" evidence="6">
    <location>
        <begin position="73"/>
        <end position="594"/>
    </location>
</feature>
<evidence type="ECO:0000256" key="1">
    <source>
        <dbReference type="ARBA" id="ARBA00009835"/>
    </source>
</evidence>
<feature type="binding site" evidence="3">
    <location>
        <position position="167"/>
    </location>
    <ligand>
        <name>Zn(2+)</name>
        <dbReference type="ChEBI" id="CHEBI:29105"/>
    </ligand>
</feature>
<evidence type="ECO:0000256" key="4">
    <source>
        <dbReference type="RuleBase" id="RU366019"/>
    </source>
</evidence>
<dbReference type="RefSeq" id="XP_062656121.1">
    <property type="nucleotide sequence ID" value="XM_062799744.1"/>
</dbReference>
<evidence type="ECO:0000259" key="7">
    <source>
        <dbReference type="Pfam" id="PF17048"/>
    </source>
</evidence>
<evidence type="ECO:0000256" key="5">
    <source>
        <dbReference type="SAM" id="MobiDB-lite"/>
    </source>
</evidence>
<sequence length="761" mass="81982">MPFQHQRRGAPPPKRALVATISAVSLFILALFALAQLSSTPAEGKFAARFQNAEHADNPFLSRSRAAAAGDKYLIGVGKADITGPVVEINFAGYANTEQIGSGLRQRIYARSFIIGEVGTDNRFVYLILDAMCGDTAVRNGILEGLAAMGSGYSMYGQSNVAVVGTHSHSGPGGWFNYLLPQITSLGFDHQGYQAIVDGALLSVKRAHDSLQEGYLDFGTTHISEANINRSPYSYLANPESERVQYTDNVDKTLTLLRFQRASDNKNIGVLTWFPVHPTSMLGNNTHVTGDNKGLAAYLFEQSVKGNDQAADGFVAGFSQANVGDTTPNILGAWCEDGSGQECDFQTSTCADGKSQSCHGRGPFFRKLDLGVTSCFDIASKQFSGAKELYDSFDSKSTAVAGSSVRSFHYFQDMQYYKFPLDNGTEVQTCPAALGYSFAAGTSDWPGAFDFTQGDEGAPNNPLWQVVAGLLRVPSAEQKKCQGQKPILLDVGEMDLPYAWSANIVDVQSFRVGQFIIVISPSEASTMAGRRWRNAVKAAASESSITGDHEPFVVLGGPANSYAHYVTTPEEYNVQRYEGASTLYGPWELPAYINLTLRGLPYLNEAASDSPPPGPTPPDNREKSLSFITGVVLDAAPAGKSFGAVITQPAASSARGSVVSTTFVGANPRNNLRLEGTFAAVEKLGSDGETWTQVLSDNDWRLVYSWKRTNFVLGHSEVTIAWETGDEDAAGTYRIKYYGDSKPLIGDITAFTGTTDAFTLT</sequence>
<comment type="similarity">
    <text evidence="1 4">Belongs to the neutral ceramidase family.</text>
</comment>
<name>A0AAE0LPH4_9PEZI</name>
<keyword evidence="4" id="KW-0746">Sphingolipid metabolism</keyword>
<dbReference type="GO" id="GO:0042759">
    <property type="term" value="P:long-chain fatty acid biosynthetic process"/>
    <property type="evidence" value="ECO:0007669"/>
    <property type="project" value="TreeGrafter"/>
</dbReference>
<dbReference type="Pfam" id="PF04734">
    <property type="entry name" value="Ceramidase_alk"/>
    <property type="match status" value="1"/>
</dbReference>
<dbReference type="EMBL" id="JAUEPN010000007">
    <property type="protein sequence ID" value="KAK3292607.1"/>
    <property type="molecule type" value="Genomic_DNA"/>
</dbReference>
<comment type="cofactor">
    <cofactor evidence="3">
        <name>Zn(2+)</name>
        <dbReference type="ChEBI" id="CHEBI:29105"/>
    </cofactor>
    <text evidence="3">Binds 1 zinc ion per subunit.</text>
</comment>
<dbReference type="InterPro" id="IPR038445">
    <property type="entry name" value="NCDase_C_sf"/>
</dbReference>
<comment type="catalytic activity">
    <reaction evidence="4">
        <text>an N-acylsphing-4-enine + H2O = sphing-4-enine + a fatty acid</text>
        <dbReference type="Rhea" id="RHEA:20856"/>
        <dbReference type="ChEBI" id="CHEBI:15377"/>
        <dbReference type="ChEBI" id="CHEBI:28868"/>
        <dbReference type="ChEBI" id="CHEBI:52639"/>
        <dbReference type="ChEBI" id="CHEBI:57756"/>
        <dbReference type="EC" id="3.5.1.23"/>
    </reaction>
</comment>
<dbReference type="GO" id="GO:0046512">
    <property type="term" value="P:sphingosine biosynthetic process"/>
    <property type="evidence" value="ECO:0007669"/>
    <property type="project" value="TreeGrafter"/>
</dbReference>
<dbReference type="GO" id="GO:0016020">
    <property type="term" value="C:membrane"/>
    <property type="evidence" value="ECO:0007669"/>
    <property type="project" value="GOC"/>
</dbReference>
<dbReference type="GO" id="GO:0017040">
    <property type="term" value="F:N-acylsphingosine amidohydrolase activity"/>
    <property type="evidence" value="ECO:0007669"/>
    <property type="project" value="UniProtKB-UniRule"/>
</dbReference>
<evidence type="ECO:0000259" key="6">
    <source>
        <dbReference type="Pfam" id="PF04734"/>
    </source>
</evidence>
<dbReference type="GO" id="GO:0005576">
    <property type="term" value="C:extracellular region"/>
    <property type="evidence" value="ECO:0007669"/>
    <property type="project" value="TreeGrafter"/>
</dbReference>
<evidence type="ECO:0000313" key="9">
    <source>
        <dbReference type="Proteomes" id="UP001278766"/>
    </source>
</evidence>
<feature type="binding site" evidence="3">
    <location>
        <position position="565"/>
    </location>
    <ligand>
        <name>Zn(2+)</name>
        <dbReference type="ChEBI" id="CHEBI:29105"/>
    </ligand>
</feature>
<keyword evidence="3" id="KW-0862">Zinc</keyword>
<dbReference type="InterPro" id="IPR031329">
    <property type="entry name" value="NEUT/ALK_ceramidase_N"/>
</dbReference>
<keyword evidence="3" id="KW-0479">Metal-binding</keyword>
<proteinExistence type="inferred from homology"/>
<keyword evidence="4" id="KW-0443">Lipid metabolism</keyword>
<evidence type="ECO:0000313" key="8">
    <source>
        <dbReference type="EMBL" id="KAK3292607.1"/>
    </source>
</evidence>
<gene>
    <name evidence="8" type="ORF">B0H64DRAFT_232444</name>
</gene>
<dbReference type="EC" id="3.5.1.23" evidence="4"/>
<feature type="binding site" evidence="3">
    <location>
        <position position="523"/>
    </location>
    <ligand>
        <name>Zn(2+)</name>
        <dbReference type="ChEBI" id="CHEBI:29105"/>
    </ligand>
</feature>
<feature type="region of interest" description="Disordered" evidence="5">
    <location>
        <begin position="604"/>
        <end position="623"/>
    </location>
</feature>
<keyword evidence="9" id="KW-1185">Reference proteome</keyword>
<dbReference type="FunFam" id="2.60.40.2300:FF:000004">
    <property type="entry name" value="Neutral/alkaline nonlysosomal ceramidase, putative"/>
    <property type="match status" value="1"/>
</dbReference>
<dbReference type="InterPro" id="IPR006823">
    <property type="entry name" value="Ceramidase_alk"/>
</dbReference>
<dbReference type="PANTHER" id="PTHR12670">
    <property type="entry name" value="CERAMIDASE"/>
    <property type="match status" value="1"/>
</dbReference>
<reference evidence="8" key="2">
    <citation type="submission" date="2023-06" db="EMBL/GenBank/DDBJ databases">
        <authorList>
            <consortium name="Lawrence Berkeley National Laboratory"/>
            <person name="Haridas S."/>
            <person name="Hensen N."/>
            <person name="Bonometti L."/>
            <person name="Westerberg I."/>
            <person name="Brannstrom I.O."/>
            <person name="Guillou S."/>
            <person name="Cros-Aarteil S."/>
            <person name="Calhoun S."/>
            <person name="Kuo A."/>
            <person name="Mondo S."/>
            <person name="Pangilinan J."/>
            <person name="Riley R."/>
            <person name="Labutti K."/>
            <person name="Andreopoulos B."/>
            <person name="Lipzen A."/>
            <person name="Chen C."/>
            <person name="Yanf M."/>
            <person name="Daum C."/>
            <person name="Ng V."/>
            <person name="Clum A."/>
            <person name="Steindorff A."/>
            <person name="Ohm R."/>
            <person name="Martin F."/>
            <person name="Silar P."/>
            <person name="Natvig D."/>
            <person name="Lalanne C."/>
            <person name="Gautier V."/>
            <person name="Ament-Velasquez S.L."/>
            <person name="Kruys A."/>
            <person name="Hutchinson M.I."/>
            <person name="Powell A.J."/>
            <person name="Barry K."/>
            <person name="Miller A.N."/>
            <person name="Grigoriev I.V."/>
            <person name="Debuchy R."/>
            <person name="Gladieux P."/>
            <person name="Thoren M.H."/>
            <person name="Johannesson H."/>
        </authorList>
    </citation>
    <scope>NUCLEOTIDE SEQUENCE</scope>
    <source>
        <strain evidence="8">CBS 168.71</strain>
    </source>
</reference>
<organism evidence="8 9">
    <name type="scientific">Chaetomium fimeti</name>
    <dbReference type="NCBI Taxonomy" id="1854472"/>
    <lineage>
        <taxon>Eukaryota</taxon>
        <taxon>Fungi</taxon>
        <taxon>Dikarya</taxon>
        <taxon>Ascomycota</taxon>
        <taxon>Pezizomycotina</taxon>
        <taxon>Sordariomycetes</taxon>
        <taxon>Sordariomycetidae</taxon>
        <taxon>Sordariales</taxon>
        <taxon>Chaetomiaceae</taxon>
        <taxon>Chaetomium</taxon>
    </lineage>
</organism>
<dbReference type="InterPro" id="IPR031331">
    <property type="entry name" value="NEUT/ALK_ceramidase_C"/>
</dbReference>
<dbReference type="Proteomes" id="UP001278766">
    <property type="component" value="Unassembled WGS sequence"/>
</dbReference>
<comment type="caution">
    <text evidence="8">The sequence shown here is derived from an EMBL/GenBank/DDBJ whole genome shotgun (WGS) entry which is preliminary data.</text>
</comment>
<feature type="domain" description="Neutral/alkaline non-lysosomal ceramidase C-terminal" evidence="7">
    <location>
        <begin position="600"/>
        <end position="760"/>
    </location>
</feature>
<feature type="binding site" evidence="3">
    <location>
        <position position="277"/>
    </location>
    <ligand>
        <name>Zn(2+)</name>
        <dbReference type="ChEBI" id="CHEBI:29105"/>
    </ligand>
</feature>
<keyword evidence="2 4" id="KW-0378">Hydrolase</keyword>
<evidence type="ECO:0000256" key="2">
    <source>
        <dbReference type="ARBA" id="ARBA00022801"/>
    </source>
</evidence>
<dbReference type="PANTHER" id="PTHR12670:SF20">
    <property type="entry name" value="NEUTRAL CERAMIDASE"/>
    <property type="match status" value="1"/>
</dbReference>
<reference evidence="8" key="1">
    <citation type="journal article" date="2023" name="Mol. Phylogenet. Evol.">
        <title>Genome-scale phylogeny and comparative genomics of the fungal order Sordariales.</title>
        <authorList>
            <person name="Hensen N."/>
            <person name="Bonometti L."/>
            <person name="Westerberg I."/>
            <person name="Brannstrom I.O."/>
            <person name="Guillou S."/>
            <person name="Cros-Aarteil S."/>
            <person name="Calhoun S."/>
            <person name="Haridas S."/>
            <person name="Kuo A."/>
            <person name="Mondo S."/>
            <person name="Pangilinan J."/>
            <person name="Riley R."/>
            <person name="LaButti K."/>
            <person name="Andreopoulos B."/>
            <person name="Lipzen A."/>
            <person name="Chen C."/>
            <person name="Yan M."/>
            <person name="Daum C."/>
            <person name="Ng V."/>
            <person name="Clum A."/>
            <person name="Steindorff A."/>
            <person name="Ohm R.A."/>
            <person name="Martin F."/>
            <person name="Silar P."/>
            <person name="Natvig D.O."/>
            <person name="Lalanne C."/>
            <person name="Gautier V."/>
            <person name="Ament-Velasquez S.L."/>
            <person name="Kruys A."/>
            <person name="Hutchinson M.I."/>
            <person name="Powell A.J."/>
            <person name="Barry K."/>
            <person name="Miller A.N."/>
            <person name="Grigoriev I.V."/>
            <person name="Debuchy R."/>
            <person name="Gladieux P."/>
            <person name="Hiltunen Thoren M."/>
            <person name="Johannesson H."/>
        </authorList>
    </citation>
    <scope>NUCLEOTIDE SEQUENCE</scope>
    <source>
        <strain evidence="8">CBS 168.71</strain>
    </source>
</reference>
<dbReference type="GeneID" id="87836692"/>